<evidence type="ECO:0000256" key="1">
    <source>
        <dbReference type="HAMAP-Rule" id="MF_00652"/>
    </source>
</evidence>
<dbReference type="AlphaFoldDB" id="A0A4Y6PY32"/>
<dbReference type="Pfam" id="PF03883">
    <property type="entry name" value="H2O2_YaaD"/>
    <property type="match status" value="1"/>
</dbReference>
<comment type="similarity">
    <text evidence="1">Belongs to the UPF0246 family.</text>
</comment>
<accession>A0A5B8Y9T2</accession>
<name>A0A4Y6PY32_PERCE</name>
<gene>
    <name evidence="2" type="primary">yaaA</name>
    <name evidence="2" type="ORF">FIV42_21520</name>
</gene>
<sequence length="259" mass="30225">MLVVLSPSKSLDYDSAPQTDKFTQPDFLDESQELIDILREYDVDELRDLMDISEKLAVLNVERYDNFKTPFTPDNAKPAITAFTGDVYRDFRLDEYDAEDFDFLQEHARILSGLYGLLKPLDLMQPYRLEMGTRLENPRGKKLYDFWGNKITDAVNAALDAQGDDVLLNLASNEYFKSIDTDKLAGRILNVNFMDLRDNGEYKTITFYLKRLRGTMTDWMVRNRVSAAEDLKGFNERNYYFSDEHSTEDEYVFLRDEKP</sequence>
<organism evidence="2 3">
    <name type="scientific">Persicimonas caeni</name>
    <dbReference type="NCBI Taxonomy" id="2292766"/>
    <lineage>
        <taxon>Bacteria</taxon>
        <taxon>Deltaproteobacteria</taxon>
        <taxon>Bradymonadales</taxon>
        <taxon>Bradymonadaceae</taxon>
        <taxon>Persicimonas</taxon>
    </lineage>
</organism>
<dbReference type="NCBIfam" id="NF002542">
    <property type="entry name" value="PRK02101.1-3"/>
    <property type="match status" value="1"/>
</dbReference>
<dbReference type="PANTHER" id="PTHR30283:SF4">
    <property type="entry name" value="PEROXIDE STRESS RESISTANCE PROTEIN YAAA"/>
    <property type="match status" value="1"/>
</dbReference>
<accession>A0A4Y6PY32</accession>
<dbReference type="GO" id="GO:0005829">
    <property type="term" value="C:cytosol"/>
    <property type="evidence" value="ECO:0007669"/>
    <property type="project" value="TreeGrafter"/>
</dbReference>
<dbReference type="GO" id="GO:0033194">
    <property type="term" value="P:response to hydroperoxide"/>
    <property type="evidence" value="ECO:0007669"/>
    <property type="project" value="TreeGrafter"/>
</dbReference>
<evidence type="ECO:0000313" key="3">
    <source>
        <dbReference type="Proteomes" id="UP000315995"/>
    </source>
</evidence>
<dbReference type="OrthoDB" id="9777133at2"/>
<dbReference type="PANTHER" id="PTHR30283">
    <property type="entry name" value="PEROXIDE STRESS RESPONSE PROTEIN YAAA"/>
    <property type="match status" value="1"/>
</dbReference>
<reference evidence="2 3" key="1">
    <citation type="submission" date="2019-06" db="EMBL/GenBank/DDBJ databases">
        <title>Persicimonas caeni gen. nov., sp. nov., a predatory bacterium isolated from solar saltern.</title>
        <authorList>
            <person name="Wang S."/>
        </authorList>
    </citation>
    <scope>NUCLEOTIDE SEQUENCE [LARGE SCALE GENOMIC DNA]</scope>
    <source>
        <strain evidence="2 3">YN101</strain>
    </source>
</reference>
<proteinExistence type="inferred from homology"/>
<keyword evidence="3" id="KW-1185">Reference proteome</keyword>
<dbReference type="InterPro" id="IPR005583">
    <property type="entry name" value="YaaA"/>
</dbReference>
<evidence type="ECO:0000313" key="2">
    <source>
        <dbReference type="EMBL" id="QDG53232.1"/>
    </source>
</evidence>
<dbReference type="RefSeq" id="WP_141199693.1">
    <property type="nucleotide sequence ID" value="NZ_CP041186.1"/>
</dbReference>
<protein>
    <recommendedName>
        <fullName evidence="1">UPF0246 protein FIV42_21520</fullName>
    </recommendedName>
</protein>
<dbReference type="EMBL" id="CP041186">
    <property type="protein sequence ID" value="QDG53232.1"/>
    <property type="molecule type" value="Genomic_DNA"/>
</dbReference>
<dbReference type="HAMAP" id="MF_00652">
    <property type="entry name" value="UPF0246"/>
    <property type="match status" value="1"/>
</dbReference>
<dbReference type="Proteomes" id="UP000315995">
    <property type="component" value="Chromosome"/>
</dbReference>